<dbReference type="Gene3D" id="3.30.70.270">
    <property type="match status" value="1"/>
</dbReference>
<evidence type="ECO:0000313" key="10">
    <source>
        <dbReference type="EMBL" id="GFY17301.1"/>
    </source>
</evidence>
<feature type="coiled-coil region" evidence="8">
    <location>
        <begin position="16"/>
        <end position="43"/>
    </location>
</feature>
<dbReference type="InterPro" id="IPR000477">
    <property type="entry name" value="RT_dom"/>
</dbReference>
<keyword evidence="6" id="KW-0378">Hydrolase</keyword>
<dbReference type="FunFam" id="3.10.10.10:FF:000007">
    <property type="entry name" value="Retrovirus-related Pol polyprotein from transposon 17.6-like Protein"/>
    <property type="match status" value="1"/>
</dbReference>
<proteinExistence type="predicted"/>
<dbReference type="GO" id="GO:0004519">
    <property type="term" value="F:endonuclease activity"/>
    <property type="evidence" value="ECO:0007669"/>
    <property type="project" value="UniProtKB-KW"/>
</dbReference>
<sequence>MAYLAKARKDDLKTLATELGLEIEEMMRAKRDEKEENDYKQKQEGLILELERMKLSMTATSTNTSAAAAEKINIQHFISRFVENSDISPYLKIFESSVLIKNNPKLCGKTSRTNYLEGWLHRLEVKDFNSLKDLVLTDQLKKRVAMEVKEHFVDIWGDIKSSPELVQKLDDYEVARGHSQFESPYPLSYYGCGKPGYVKSKCPDCNPSKGDPAHFGILRINSLSPSNRNAVFRISINEVSGTAFADSRASHSIAGETLYTILLQQGAAFEKTVISLSFADGIVTQKEVLRTFQTVILEGRKFKTPFTILPDAQNYSTLLGVDFLENAGIVLNFRKNCWNFCDDSQKSYNFVTPYHSTSVNVRPVAINNCQLREDEGQELLGSQRAELDSLLRNHHSIFEVGGEATPFIEHSINTENNPPISVPPYRMNSARKELLKKELDSLLQQGIIVECESPYASPVVLIPKPNGSMHLCIDYRKLNAQTVPDSYPLPWMGDLLNEAKPTPYMSTIDLRSGYHQVKVAAEDRDKTAFTCPFGIYKFTRMPFGLRNAPATFQRLIHKFRS</sequence>
<dbReference type="CDD" id="cd01647">
    <property type="entry name" value="RT_LTR"/>
    <property type="match status" value="1"/>
</dbReference>
<keyword evidence="5" id="KW-0255">Endonuclease</keyword>
<keyword evidence="3" id="KW-0548">Nucleotidyltransferase</keyword>
<name>A0A8X6SZQ7_TRICX</name>
<evidence type="ECO:0000313" key="11">
    <source>
        <dbReference type="Proteomes" id="UP000887159"/>
    </source>
</evidence>
<dbReference type="PANTHER" id="PTHR24559">
    <property type="entry name" value="TRANSPOSON TY3-I GAG-POL POLYPROTEIN"/>
    <property type="match status" value="1"/>
</dbReference>
<dbReference type="GO" id="GO:0003964">
    <property type="term" value="F:RNA-directed DNA polymerase activity"/>
    <property type="evidence" value="ECO:0007669"/>
    <property type="project" value="UniProtKB-KW"/>
</dbReference>
<dbReference type="InterPro" id="IPR043502">
    <property type="entry name" value="DNA/RNA_pol_sf"/>
</dbReference>
<keyword evidence="8" id="KW-0175">Coiled coil</keyword>
<organism evidence="10 11">
    <name type="scientific">Trichonephila clavipes</name>
    <name type="common">Golden silk orbweaver</name>
    <name type="synonym">Nephila clavipes</name>
    <dbReference type="NCBI Taxonomy" id="2585209"/>
    <lineage>
        <taxon>Eukaryota</taxon>
        <taxon>Metazoa</taxon>
        <taxon>Ecdysozoa</taxon>
        <taxon>Arthropoda</taxon>
        <taxon>Chelicerata</taxon>
        <taxon>Arachnida</taxon>
        <taxon>Araneae</taxon>
        <taxon>Araneomorphae</taxon>
        <taxon>Entelegynae</taxon>
        <taxon>Araneoidea</taxon>
        <taxon>Nephilidae</taxon>
        <taxon>Trichonephila</taxon>
    </lineage>
</organism>
<dbReference type="GO" id="GO:0006508">
    <property type="term" value="P:proteolysis"/>
    <property type="evidence" value="ECO:0007669"/>
    <property type="project" value="UniProtKB-KW"/>
</dbReference>
<keyword evidence="11" id="KW-1185">Reference proteome</keyword>
<dbReference type="Proteomes" id="UP000887159">
    <property type="component" value="Unassembled WGS sequence"/>
</dbReference>
<feature type="domain" description="Reverse transcriptase" evidence="9">
    <location>
        <begin position="462"/>
        <end position="559"/>
    </location>
</feature>
<reference evidence="10" key="1">
    <citation type="submission" date="2020-08" db="EMBL/GenBank/DDBJ databases">
        <title>Multicomponent nature underlies the extraordinary mechanical properties of spider dragline silk.</title>
        <authorList>
            <person name="Kono N."/>
            <person name="Nakamura H."/>
            <person name="Mori M."/>
            <person name="Yoshida Y."/>
            <person name="Ohtoshi R."/>
            <person name="Malay A.D."/>
            <person name="Moran D.A.P."/>
            <person name="Tomita M."/>
            <person name="Numata K."/>
            <person name="Arakawa K."/>
        </authorList>
    </citation>
    <scope>NUCLEOTIDE SEQUENCE</scope>
</reference>
<evidence type="ECO:0000256" key="8">
    <source>
        <dbReference type="SAM" id="Coils"/>
    </source>
</evidence>
<dbReference type="GO" id="GO:0008233">
    <property type="term" value="F:peptidase activity"/>
    <property type="evidence" value="ECO:0007669"/>
    <property type="project" value="UniProtKB-KW"/>
</dbReference>
<evidence type="ECO:0000256" key="6">
    <source>
        <dbReference type="ARBA" id="ARBA00022801"/>
    </source>
</evidence>
<dbReference type="SUPFAM" id="SSF56672">
    <property type="entry name" value="DNA/RNA polymerases"/>
    <property type="match status" value="1"/>
</dbReference>
<keyword evidence="1" id="KW-0645">Protease</keyword>
<keyword evidence="2" id="KW-0808">Transferase</keyword>
<evidence type="ECO:0000256" key="4">
    <source>
        <dbReference type="ARBA" id="ARBA00022722"/>
    </source>
</evidence>
<dbReference type="AlphaFoldDB" id="A0A8X6SZQ7"/>
<dbReference type="Pfam" id="PF00078">
    <property type="entry name" value="RVT_1"/>
    <property type="match status" value="1"/>
</dbReference>
<evidence type="ECO:0000256" key="2">
    <source>
        <dbReference type="ARBA" id="ARBA00022679"/>
    </source>
</evidence>
<accession>A0A8X6SZQ7</accession>
<evidence type="ECO:0000256" key="1">
    <source>
        <dbReference type="ARBA" id="ARBA00022670"/>
    </source>
</evidence>
<comment type="caution">
    <text evidence="10">The sequence shown here is derived from an EMBL/GenBank/DDBJ whole genome shotgun (WGS) entry which is preliminary data.</text>
</comment>
<evidence type="ECO:0000256" key="5">
    <source>
        <dbReference type="ARBA" id="ARBA00022759"/>
    </source>
</evidence>
<keyword evidence="4" id="KW-0540">Nuclease</keyword>
<evidence type="ECO:0000259" key="9">
    <source>
        <dbReference type="Pfam" id="PF00078"/>
    </source>
</evidence>
<dbReference type="Gene3D" id="2.40.70.10">
    <property type="entry name" value="Acid Proteases"/>
    <property type="match status" value="1"/>
</dbReference>
<protein>
    <submittedName>
        <fullName evidence="10">Retrovirus-related Pol polyprotein from transposon 297</fullName>
    </submittedName>
</protein>
<dbReference type="InterPro" id="IPR043128">
    <property type="entry name" value="Rev_trsase/Diguanyl_cyclase"/>
</dbReference>
<dbReference type="EMBL" id="BMAU01021343">
    <property type="protein sequence ID" value="GFY17301.1"/>
    <property type="molecule type" value="Genomic_DNA"/>
</dbReference>
<dbReference type="PANTHER" id="PTHR24559:SF454">
    <property type="entry name" value="RIBONUCLEASE H"/>
    <property type="match status" value="1"/>
</dbReference>
<gene>
    <name evidence="10" type="primary">pol</name>
    <name evidence="10" type="ORF">TNCV_1090751</name>
</gene>
<dbReference type="InterPro" id="IPR021109">
    <property type="entry name" value="Peptidase_aspartic_dom_sf"/>
</dbReference>
<dbReference type="Gene3D" id="3.10.10.10">
    <property type="entry name" value="HIV Type 1 Reverse Transcriptase, subunit A, domain 1"/>
    <property type="match status" value="1"/>
</dbReference>
<keyword evidence="7" id="KW-0695">RNA-directed DNA polymerase</keyword>
<evidence type="ECO:0000256" key="7">
    <source>
        <dbReference type="ARBA" id="ARBA00022918"/>
    </source>
</evidence>
<dbReference type="InterPro" id="IPR053134">
    <property type="entry name" value="RNA-dir_DNA_polymerase"/>
</dbReference>
<evidence type="ECO:0000256" key="3">
    <source>
        <dbReference type="ARBA" id="ARBA00022695"/>
    </source>
</evidence>